<name>A0ABS8VA53_DATST</name>
<evidence type="ECO:0000313" key="6">
    <source>
        <dbReference type="EMBL" id="MCD9643566.1"/>
    </source>
</evidence>
<keyword evidence="5" id="KW-0067">ATP-binding</keyword>
<evidence type="ECO:0000256" key="5">
    <source>
        <dbReference type="ARBA" id="ARBA00022840"/>
    </source>
</evidence>
<dbReference type="InterPro" id="IPR039657">
    <property type="entry name" value="Dimethylallyltransferase"/>
</dbReference>
<keyword evidence="7" id="KW-1185">Reference proteome</keyword>
<comment type="similarity">
    <text evidence="1">Belongs to the IPP transferase family.</text>
</comment>
<sequence>MSATGLGKSKFSIDLVTRFFSSKIINSDKIQVFKYLNITFNKISLPKSRGVVHHLLSEFFPSESHLEFSTLIDFREELRVQAGRGRTRRVNGEQRRDFSETHVELERNLRIL</sequence>
<accession>A0ABS8VA53</accession>
<protein>
    <submittedName>
        <fullName evidence="6">Adenylate isopentenyltransferase</fullName>
    </submittedName>
</protein>
<reference evidence="6 7" key="1">
    <citation type="journal article" date="2021" name="BMC Genomics">
        <title>Datura genome reveals duplications of psychoactive alkaloid biosynthetic genes and high mutation rate following tissue culture.</title>
        <authorList>
            <person name="Rajewski A."/>
            <person name="Carter-House D."/>
            <person name="Stajich J."/>
            <person name="Litt A."/>
        </authorList>
    </citation>
    <scope>NUCLEOTIDE SEQUENCE [LARGE SCALE GENOMIC DNA]</scope>
    <source>
        <strain evidence="6">AR-01</strain>
    </source>
</reference>
<dbReference type="EMBL" id="JACEIK010003929">
    <property type="protein sequence ID" value="MCD9643566.1"/>
    <property type="molecule type" value="Genomic_DNA"/>
</dbReference>
<evidence type="ECO:0000313" key="7">
    <source>
        <dbReference type="Proteomes" id="UP000823775"/>
    </source>
</evidence>
<keyword evidence="3" id="KW-0203">Cytokinin biosynthesis</keyword>
<dbReference type="PANTHER" id="PTHR11088">
    <property type="entry name" value="TRNA DIMETHYLALLYLTRANSFERASE"/>
    <property type="match status" value="1"/>
</dbReference>
<evidence type="ECO:0000256" key="4">
    <source>
        <dbReference type="ARBA" id="ARBA00022741"/>
    </source>
</evidence>
<dbReference type="Gene3D" id="3.40.50.300">
    <property type="entry name" value="P-loop containing nucleotide triphosphate hydrolases"/>
    <property type="match status" value="1"/>
</dbReference>
<comment type="caution">
    <text evidence="6">The sequence shown here is derived from an EMBL/GenBank/DDBJ whole genome shotgun (WGS) entry which is preliminary data.</text>
</comment>
<dbReference type="Proteomes" id="UP000823775">
    <property type="component" value="Unassembled WGS sequence"/>
</dbReference>
<evidence type="ECO:0000256" key="2">
    <source>
        <dbReference type="ARBA" id="ARBA00022679"/>
    </source>
</evidence>
<keyword evidence="2" id="KW-0808">Transferase</keyword>
<evidence type="ECO:0000256" key="1">
    <source>
        <dbReference type="ARBA" id="ARBA00005842"/>
    </source>
</evidence>
<dbReference type="PANTHER" id="PTHR11088:SF86">
    <property type="entry name" value="ADENYLATE ISOPENTENYLTRANSFERASE 4-RELATED"/>
    <property type="match status" value="1"/>
</dbReference>
<evidence type="ECO:0000256" key="3">
    <source>
        <dbReference type="ARBA" id="ARBA00022712"/>
    </source>
</evidence>
<gene>
    <name evidence="6" type="primary">IPT8_4</name>
    <name evidence="6" type="ORF">HAX54_031151</name>
</gene>
<keyword evidence="4" id="KW-0547">Nucleotide-binding</keyword>
<organism evidence="6 7">
    <name type="scientific">Datura stramonium</name>
    <name type="common">Jimsonweed</name>
    <name type="synonym">Common thornapple</name>
    <dbReference type="NCBI Taxonomy" id="4076"/>
    <lineage>
        <taxon>Eukaryota</taxon>
        <taxon>Viridiplantae</taxon>
        <taxon>Streptophyta</taxon>
        <taxon>Embryophyta</taxon>
        <taxon>Tracheophyta</taxon>
        <taxon>Spermatophyta</taxon>
        <taxon>Magnoliopsida</taxon>
        <taxon>eudicotyledons</taxon>
        <taxon>Gunneridae</taxon>
        <taxon>Pentapetalae</taxon>
        <taxon>asterids</taxon>
        <taxon>lamiids</taxon>
        <taxon>Solanales</taxon>
        <taxon>Solanaceae</taxon>
        <taxon>Solanoideae</taxon>
        <taxon>Datureae</taxon>
        <taxon>Datura</taxon>
    </lineage>
</organism>
<proteinExistence type="inferred from homology"/>
<dbReference type="InterPro" id="IPR027417">
    <property type="entry name" value="P-loop_NTPase"/>
</dbReference>